<dbReference type="EMBL" id="ML976678">
    <property type="protein sequence ID" value="KAF1973867.1"/>
    <property type="molecule type" value="Genomic_DNA"/>
</dbReference>
<accession>A0A6A5VKE3</accession>
<evidence type="ECO:0000256" key="1">
    <source>
        <dbReference type="SAM" id="MobiDB-lite"/>
    </source>
</evidence>
<feature type="compositionally biased region" description="Low complexity" evidence="1">
    <location>
        <begin position="53"/>
        <end position="65"/>
    </location>
</feature>
<evidence type="ECO:0000313" key="2">
    <source>
        <dbReference type="EMBL" id="KAF1973867.1"/>
    </source>
</evidence>
<evidence type="ECO:0000313" key="3">
    <source>
        <dbReference type="Proteomes" id="UP000800036"/>
    </source>
</evidence>
<proteinExistence type="predicted"/>
<protein>
    <submittedName>
        <fullName evidence="2">Uncharacterized protein</fullName>
    </submittedName>
</protein>
<feature type="region of interest" description="Disordered" evidence="1">
    <location>
        <begin position="43"/>
        <end position="65"/>
    </location>
</feature>
<gene>
    <name evidence="2" type="ORF">BU23DRAFT_125793</name>
</gene>
<feature type="region of interest" description="Disordered" evidence="1">
    <location>
        <begin position="145"/>
        <end position="168"/>
    </location>
</feature>
<feature type="compositionally biased region" description="Basic and acidic residues" evidence="1">
    <location>
        <begin position="156"/>
        <end position="168"/>
    </location>
</feature>
<name>A0A6A5VKE3_9PLEO</name>
<reference evidence="2" key="1">
    <citation type="journal article" date="2020" name="Stud. Mycol.">
        <title>101 Dothideomycetes genomes: a test case for predicting lifestyles and emergence of pathogens.</title>
        <authorList>
            <person name="Haridas S."/>
            <person name="Albert R."/>
            <person name="Binder M."/>
            <person name="Bloem J."/>
            <person name="Labutti K."/>
            <person name="Salamov A."/>
            <person name="Andreopoulos B."/>
            <person name="Baker S."/>
            <person name="Barry K."/>
            <person name="Bills G."/>
            <person name="Bluhm B."/>
            <person name="Cannon C."/>
            <person name="Castanera R."/>
            <person name="Culley D."/>
            <person name="Daum C."/>
            <person name="Ezra D."/>
            <person name="Gonzalez J."/>
            <person name="Henrissat B."/>
            <person name="Kuo A."/>
            <person name="Liang C."/>
            <person name="Lipzen A."/>
            <person name="Lutzoni F."/>
            <person name="Magnuson J."/>
            <person name="Mondo S."/>
            <person name="Nolan M."/>
            <person name="Ohm R."/>
            <person name="Pangilinan J."/>
            <person name="Park H.-J."/>
            <person name="Ramirez L."/>
            <person name="Alfaro M."/>
            <person name="Sun H."/>
            <person name="Tritt A."/>
            <person name="Yoshinaga Y."/>
            <person name="Zwiers L.-H."/>
            <person name="Turgeon B."/>
            <person name="Goodwin S."/>
            <person name="Spatafora J."/>
            <person name="Crous P."/>
            <person name="Grigoriev I."/>
        </authorList>
    </citation>
    <scope>NUCLEOTIDE SEQUENCE</scope>
    <source>
        <strain evidence="2">CBS 107.79</strain>
    </source>
</reference>
<dbReference type="AlphaFoldDB" id="A0A6A5VKE3"/>
<organism evidence="2 3">
    <name type="scientific">Bimuria novae-zelandiae CBS 107.79</name>
    <dbReference type="NCBI Taxonomy" id="1447943"/>
    <lineage>
        <taxon>Eukaryota</taxon>
        <taxon>Fungi</taxon>
        <taxon>Dikarya</taxon>
        <taxon>Ascomycota</taxon>
        <taxon>Pezizomycotina</taxon>
        <taxon>Dothideomycetes</taxon>
        <taxon>Pleosporomycetidae</taxon>
        <taxon>Pleosporales</taxon>
        <taxon>Massarineae</taxon>
        <taxon>Didymosphaeriaceae</taxon>
        <taxon>Bimuria</taxon>
    </lineage>
</organism>
<sequence length="220" mass="23270">MRDARGDLFGAGAGRGGDERWQFLGWDGSVEYFPLSNDRYLTSHTDDGRTSSTAGMRGRTAARTTGRIPATGAAKGVRLYRKQTRGQRGVEAACRRRASIGRGVSARQSVGQQAGADAQVCTVTLQMAGAAQERLSVLQDASVSSPVVRDGSSGGLEREKGRETGIRLDGQRGSTTYLMGKRGSLWPQEPDPASTRRAGLGCYAALRASPCGDVSSTGRL</sequence>
<keyword evidence="3" id="KW-1185">Reference proteome</keyword>
<dbReference type="Proteomes" id="UP000800036">
    <property type="component" value="Unassembled WGS sequence"/>
</dbReference>